<protein>
    <submittedName>
        <fullName evidence="1">Uncharacterized protein</fullName>
    </submittedName>
</protein>
<name>A0A8J1UT65_OWEFU</name>
<comment type="caution">
    <text evidence="1">The sequence shown here is derived from an EMBL/GenBank/DDBJ whole genome shotgun (WGS) entry which is preliminary data.</text>
</comment>
<feature type="non-terminal residue" evidence="1">
    <location>
        <position position="106"/>
    </location>
</feature>
<reference evidence="1" key="1">
    <citation type="submission" date="2022-03" db="EMBL/GenBank/DDBJ databases">
        <authorList>
            <person name="Martin C."/>
        </authorList>
    </citation>
    <scope>NUCLEOTIDE SEQUENCE</scope>
</reference>
<evidence type="ECO:0000313" key="2">
    <source>
        <dbReference type="Proteomes" id="UP000749559"/>
    </source>
</evidence>
<proteinExistence type="predicted"/>
<dbReference type="Proteomes" id="UP000749559">
    <property type="component" value="Unassembled WGS sequence"/>
</dbReference>
<sequence length="106" mass="12589">NEQILTKRTDVETYYALDRSKFVITRGTKCPYGHELYPDDKWKMICVPCRRDTSFTLVGQHKWRCIRTLRRMKARNKVNSRLLSKPQAAIKDYDMAESIFDTPEED</sequence>
<evidence type="ECO:0000313" key="1">
    <source>
        <dbReference type="EMBL" id="CAH1780341.1"/>
    </source>
</evidence>
<accession>A0A8J1UT65</accession>
<keyword evidence="2" id="KW-1185">Reference proteome</keyword>
<dbReference type="EMBL" id="CAIIXF020000003">
    <property type="protein sequence ID" value="CAH1780341.1"/>
    <property type="molecule type" value="Genomic_DNA"/>
</dbReference>
<organism evidence="1 2">
    <name type="scientific">Owenia fusiformis</name>
    <name type="common">Polychaete worm</name>
    <dbReference type="NCBI Taxonomy" id="6347"/>
    <lineage>
        <taxon>Eukaryota</taxon>
        <taxon>Metazoa</taxon>
        <taxon>Spiralia</taxon>
        <taxon>Lophotrochozoa</taxon>
        <taxon>Annelida</taxon>
        <taxon>Polychaeta</taxon>
        <taxon>Sedentaria</taxon>
        <taxon>Canalipalpata</taxon>
        <taxon>Sabellida</taxon>
        <taxon>Oweniida</taxon>
        <taxon>Oweniidae</taxon>
        <taxon>Owenia</taxon>
    </lineage>
</organism>
<dbReference type="AlphaFoldDB" id="A0A8J1UT65"/>
<gene>
    <name evidence="1" type="ORF">OFUS_LOCUS7044</name>
</gene>